<proteinExistence type="predicted"/>
<gene>
    <name evidence="1" type="ORF">PFISCL1PPCAC_1024</name>
</gene>
<sequence>LLPVTINGGRFELIEHISACHPAEFAEFQREYRERFRYHSVKNLATDKELVVLALSAISSHTYFFGDQRCTTREITLLPLRSASRTLVTHNS</sequence>
<protein>
    <submittedName>
        <fullName evidence="1">Uncharacterized protein</fullName>
    </submittedName>
</protein>
<evidence type="ECO:0000313" key="1">
    <source>
        <dbReference type="EMBL" id="GMT09727.1"/>
    </source>
</evidence>
<feature type="non-terminal residue" evidence="1">
    <location>
        <position position="1"/>
    </location>
</feature>
<dbReference type="AlphaFoldDB" id="A0AAV5URH2"/>
<dbReference type="EMBL" id="BTSY01000001">
    <property type="protein sequence ID" value="GMT09727.1"/>
    <property type="molecule type" value="Genomic_DNA"/>
</dbReference>
<dbReference type="Proteomes" id="UP001432322">
    <property type="component" value="Unassembled WGS sequence"/>
</dbReference>
<comment type="caution">
    <text evidence="1">The sequence shown here is derived from an EMBL/GenBank/DDBJ whole genome shotgun (WGS) entry which is preliminary data.</text>
</comment>
<organism evidence="1 2">
    <name type="scientific">Pristionchus fissidentatus</name>
    <dbReference type="NCBI Taxonomy" id="1538716"/>
    <lineage>
        <taxon>Eukaryota</taxon>
        <taxon>Metazoa</taxon>
        <taxon>Ecdysozoa</taxon>
        <taxon>Nematoda</taxon>
        <taxon>Chromadorea</taxon>
        <taxon>Rhabditida</taxon>
        <taxon>Rhabditina</taxon>
        <taxon>Diplogasteromorpha</taxon>
        <taxon>Diplogasteroidea</taxon>
        <taxon>Neodiplogasteridae</taxon>
        <taxon>Pristionchus</taxon>
    </lineage>
</organism>
<accession>A0AAV5URH2</accession>
<name>A0AAV5URH2_9BILA</name>
<keyword evidence="2" id="KW-1185">Reference proteome</keyword>
<evidence type="ECO:0000313" key="2">
    <source>
        <dbReference type="Proteomes" id="UP001432322"/>
    </source>
</evidence>
<reference evidence="1" key="1">
    <citation type="submission" date="2023-10" db="EMBL/GenBank/DDBJ databases">
        <title>Genome assembly of Pristionchus species.</title>
        <authorList>
            <person name="Yoshida K."/>
            <person name="Sommer R.J."/>
        </authorList>
    </citation>
    <scope>NUCLEOTIDE SEQUENCE</scope>
    <source>
        <strain evidence="1">RS5133</strain>
    </source>
</reference>